<evidence type="ECO:0000256" key="7">
    <source>
        <dbReference type="ARBA" id="ARBA00023054"/>
    </source>
</evidence>
<dbReference type="Gene3D" id="1.10.730.10">
    <property type="entry name" value="Isoleucyl-tRNA Synthetase, Domain 1"/>
    <property type="match status" value="1"/>
</dbReference>
<dbReference type="GO" id="GO:0006438">
    <property type="term" value="P:valyl-tRNA aminoacylation"/>
    <property type="evidence" value="ECO:0007669"/>
    <property type="project" value="InterPro"/>
</dbReference>
<keyword evidence="6 11" id="KW-0648">Protein biosynthesis</keyword>
<evidence type="ECO:0000256" key="3">
    <source>
        <dbReference type="ARBA" id="ARBA00022598"/>
    </source>
</evidence>
<evidence type="ECO:0000256" key="1">
    <source>
        <dbReference type="ARBA" id="ARBA00013169"/>
    </source>
</evidence>
<dbReference type="PROSITE" id="PS00178">
    <property type="entry name" value="AA_TRNA_LIGASE_I"/>
    <property type="match status" value="1"/>
</dbReference>
<evidence type="ECO:0000259" key="13">
    <source>
        <dbReference type="Pfam" id="PF08264"/>
    </source>
</evidence>
<evidence type="ECO:0000256" key="10">
    <source>
        <dbReference type="ARBA" id="ARBA00047552"/>
    </source>
</evidence>
<dbReference type="InterPro" id="IPR009008">
    <property type="entry name" value="Val/Leu/Ile-tRNA-synth_edit"/>
</dbReference>
<evidence type="ECO:0000259" key="12">
    <source>
        <dbReference type="Pfam" id="PF00133"/>
    </source>
</evidence>
<dbReference type="SUPFAM" id="SSF52374">
    <property type="entry name" value="Nucleotidylyl transferase"/>
    <property type="match status" value="1"/>
</dbReference>
<evidence type="ECO:0000256" key="9">
    <source>
        <dbReference type="ARBA" id="ARBA00029936"/>
    </source>
</evidence>
<evidence type="ECO:0000313" key="14">
    <source>
        <dbReference type="EMBL" id="QPQ93856.1"/>
    </source>
</evidence>
<dbReference type="InterPro" id="IPR009080">
    <property type="entry name" value="tRNAsynth_Ia_anticodon-bd"/>
</dbReference>
<dbReference type="Pfam" id="PF00133">
    <property type="entry name" value="tRNA-synt_1"/>
    <property type="match status" value="1"/>
</dbReference>
<dbReference type="SUPFAM" id="SSF47323">
    <property type="entry name" value="Anticodon-binding domain of a subclass of class I aminoacyl-tRNA synthetases"/>
    <property type="match status" value="1"/>
</dbReference>
<feature type="domain" description="Aminoacyl-tRNA synthetase class Ia" evidence="12">
    <location>
        <begin position="32"/>
        <end position="632"/>
    </location>
</feature>
<dbReference type="GO" id="GO:0005829">
    <property type="term" value="C:cytosol"/>
    <property type="evidence" value="ECO:0007669"/>
    <property type="project" value="TreeGrafter"/>
</dbReference>
<dbReference type="InterPro" id="IPR022874">
    <property type="entry name" value="Valine-tRNA_ligase_type_2"/>
</dbReference>
<keyword evidence="5 11" id="KW-0067">ATP-binding</keyword>
<evidence type="ECO:0000256" key="6">
    <source>
        <dbReference type="ARBA" id="ARBA00022917"/>
    </source>
</evidence>
<gene>
    <name evidence="14" type="primary">valS</name>
    <name evidence="14" type="ORF">I6H06_16805</name>
</gene>
<dbReference type="GO" id="GO:0004832">
    <property type="term" value="F:valine-tRNA ligase activity"/>
    <property type="evidence" value="ECO:0007669"/>
    <property type="project" value="UniProtKB-EC"/>
</dbReference>
<evidence type="ECO:0000256" key="2">
    <source>
        <dbReference type="ARBA" id="ARBA00022490"/>
    </source>
</evidence>
<dbReference type="InterPro" id="IPR001412">
    <property type="entry name" value="aa-tRNA-synth_I_CS"/>
</dbReference>
<evidence type="ECO:0000313" key="15">
    <source>
        <dbReference type="Proteomes" id="UP000594892"/>
    </source>
</evidence>
<keyword evidence="8 11" id="KW-0030">Aminoacyl-tRNA synthetase</keyword>
<evidence type="ECO:0000256" key="11">
    <source>
        <dbReference type="RuleBase" id="RU363035"/>
    </source>
</evidence>
<keyword evidence="4 11" id="KW-0547">Nucleotide-binding</keyword>
<dbReference type="AlphaFoldDB" id="A0AAP9Y3F0"/>
<dbReference type="EMBL" id="CP065601">
    <property type="protein sequence ID" value="QPQ93856.1"/>
    <property type="molecule type" value="Genomic_DNA"/>
</dbReference>
<dbReference type="EC" id="6.1.1.9" evidence="1"/>
<dbReference type="PRINTS" id="PR00986">
    <property type="entry name" value="TRNASYNTHVAL"/>
</dbReference>
<keyword evidence="2" id="KW-0963">Cytoplasm</keyword>
<evidence type="ECO:0000256" key="4">
    <source>
        <dbReference type="ARBA" id="ARBA00022741"/>
    </source>
</evidence>
<sequence>MKNQYTFSRDARLPRSIRVPEKPSLEGLEQRWSHRWEADRIFAFDRAARRNEVFSIDTPPPTVSGSLHMGHVFSYTHTDIIARFQRMQGRSVFYPMSWDDNGLPTERRVENFYGVVCDPKADYIPDYQVPEPTPGTRASFARVSRRNFLELCNRLTQLDEVSFRELFVRLGISVDWSLGYATIDERAQRISQRALLRNLERGELYSQQAPCLWDVTYQTAIAQAELEEREIDGAYHDLRFDAAQEGEIVVSTTRPELLAACVALVAHPDDPRYRNLVGHQASSPLFGVNVPVLAHPLADPSKGTGIAMICTYGDLTDVIWWRELGLPTRAIIGKDGRLESSLPEWIESRDGQAAYCQIAGLPLASARRCIVEMLKASGQLVGDPRPIKHAVKFFEKGDRPLEIIATRQWYLRNGGRNETLRNAFLARGEELHWSPGFMGSRYANWVSGINGDWLISRQRVFGVPIPWWYPIDSEGGPDFGAPIRPLESELPIDPQTHVPSGFDEQQRGKPGGFVAESDIMDTWATSSLTPQIAARWEEADGCFDRVFPMDLRPQGHDIIRTWLFSTIVRSHLEANSLPWKGAMLSGWILDPDRKKMSKSKGNVVTPVALLEQYGSDGVRYWAAMGRPGMDTAFDETQMKNGRRLALKLLNVSKFVLSLPGSESAAVSEPLDRAMLKRLATVVEAATAALASLDYSKALECTESFFWWYCDDYVELVKNRAHGIGADAASARNALAESLSVLQRLFAPFLPFAAEEGWSWWQAGSVHRAGWPETSSLMAFTDRSTSAEMTMVVSDVLREVRRAKSDAQVSMKAEVSRLVVAASAERLAYLGLAETDLRNAGKIVQLETTLSDDYGVRVELAPQPV</sequence>
<proteinExistence type="inferred from homology"/>
<dbReference type="InterPro" id="IPR048044">
    <property type="entry name" value="Valyl-tRNA_ligase_actino"/>
</dbReference>
<dbReference type="GO" id="GO:0005524">
    <property type="term" value="F:ATP binding"/>
    <property type="evidence" value="ECO:0007669"/>
    <property type="project" value="UniProtKB-KW"/>
</dbReference>
<feature type="domain" description="Methionyl/Valyl/Leucyl/Isoleucyl-tRNA synthetase anticodon-binding" evidence="13">
    <location>
        <begin position="671"/>
        <end position="815"/>
    </location>
</feature>
<dbReference type="GeneID" id="45697629"/>
<dbReference type="InterPro" id="IPR013155">
    <property type="entry name" value="M/V/L/I-tRNA-synth_anticd-bd"/>
</dbReference>
<comment type="similarity">
    <text evidence="11">Belongs to the class-I aminoacyl-tRNA synthetase family.</text>
</comment>
<dbReference type="InterPro" id="IPR033705">
    <property type="entry name" value="Anticodon_Ia_Val"/>
</dbReference>
<dbReference type="RefSeq" id="WP_015875275.1">
    <property type="nucleotide sequence ID" value="NZ_CP023203.1"/>
</dbReference>
<dbReference type="Gene3D" id="3.90.740.10">
    <property type="entry name" value="Valyl/Leucyl/Isoleucyl-tRNA synthetase, editing domain"/>
    <property type="match status" value="1"/>
</dbReference>
<keyword evidence="3 11" id="KW-0436">Ligase</keyword>
<dbReference type="CDD" id="cd07962">
    <property type="entry name" value="Anticodon_Ia_Val"/>
    <property type="match status" value="1"/>
</dbReference>
<reference evidence="14 15" key="1">
    <citation type="submission" date="2020-12" db="EMBL/GenBank/DDBJ databases">
        <title>FDA dAtabase for Regulatory Grade micrObial Sequences (FDA-ARGOS): Supporting development and validation of Infectious Disease Dx tests.</title>
        <authorList>
            <person name="Minogue T."/>
            <person name="Wolcott M."/>
            <person name="Wasieloski L."/>
            <person name="Aguilar W."/>
            <person name="Moore D."/>
            <person name="Jaissle J."/>
            <person name="Tallon L."/>
            <person name="Sadzewicz L."/>
            <person name="Zhao X."/>
            <person name="Boylan J."/>
            <person name="Ott S."/>
            <person name="Bowen H."/>
            <person name="Vavikolanu K."/>
            <person name="Mehta A."/>
            <person name="Aluvathingal J."/>
            <person name="Nadendla S."/>
            <person name="Yan Y."/>
            <person name="Sichtig H."/>
        </authorList>
    </citation>
    <scope>NUCLEOTIDE SEQUENCE [LARGE SCALE GENOMIC DNA]</scope>
    <source>
        <strain evidence="14 15">FDAARGOS_949</strain>
    </source>
</reference>
<dbReference type="Gene3D" id="3.40.50.620">
    <property type="entry name" value="HUPs"/>
    <property type="match status" value="2"/>
</dbReference>
<accession>A0AAP9Y3F0</accession>
<comment type="catalytic activity">
    <reaction evidence="10">
        <text>tRNA(Val) + L-valine + ATP = L-valyl-tRNA(Val) + AMP + diphosphate</text>
        <dbReference type="Rhea" id="RHEA:10704"/>
        <dbReference type="Rhea" id="RHEA-COMP:9672"/>
        <dbReference type="Rhea" id="RHEA-COMP:9708"/>
        <dbReference type="ChEBI" id="CHEBI:30616"/>
        <dbReference type="ChEBI" id="CHEBI:33019"/>
        <dbReference type="ChEBI" id="CHEBI:57762"/>
        <dbReference type="ChEBI" id="CHEBI:78442"/>
        <dbReference type="ChEBI" id="CHEBI:78537"/>
        <dbReference type="ChEBI" id="CHEBI:456215"/>
        <dbReference type="EC" id="6.1.1.9"/>
    </reaction>
</comment>
<dbReference type="InterPro" id="IPR014729">
    <property type="entry name" value="Rossmann-like_a/b/a_fold"/>
</dbReference>
<evidence type="ECO:0000256" key="5">
    <source>
        <dbReference type="ARBA" id="ARBA00022840"/>
    </source>
</evidence>
<protein>
    <recommendedName>
        <fullName evidence="1">valine--tRNA ligase</fullName>
        <ecNumber evidence="1">6.1.1.9</ecNumber>
    </recommendedName>
    <alternativeName>
        <fullName evidence="9">Valyl-tRNA synthetase</fullName>
    </alternativeName>
</protein>
<dbReference type="InterPro" id="IPR002300">
    <property type="entry name" value="aa-tRNA-synth_Ia"/>
</dbReference>
<dbReference type="PANTHER" id="PTHR11946:SF93">
    <property type="entry name" value="VALINE--TRNA LIGASE, CHLOROPLASTIC_MITOCHONDRIAL 2"/>
    <property type="match status" value="1"/>
</dbReference>
<organism evidence="14 15">
    <name type="scientific">Burkholderia glumae</name>
    <name type="common">Pseudomonas glumae</name>
    <dbReference type="NCBI Taxonomy" id="337"/>
    <lineage>
        <taxon>Bacteria</taxon>
        <taxon>Pseudomonadati</taxon>
        <taxon>Pseudomonadota</taxon>
        <taxon>Betaproteobacteria</taxon>
        <taxon>Burkholderiales</taxon>
        <taxon>Burkholderiaceae</taxon>
        <taxon>Burkholderia</taxon>
    </lineage>
</organism>
<name>A0AAP9Y3F0_BURGL</name>
<dbReference type="GO" id="GO:0002161">
    <property type="term" value="F:aminoacyl-tRNA deacylase activity"/>
    <property type="evidence" value="ECO:0007669"/>
    <property type="project" value="InterPro"/>
</dbReference>
<dbReference type="HAMAP" id="MF_02005">
    <property type="entry name" value="Val_tRNA_synth_type2"/>
    <property type="match status" value="1"/>
</dbReference>
<dbReference type="PANTHER" id="PTHR11946">
    <property type="entry name" value="VALYL-TRNA SYNTHETASES"/>
    <property type="match status" value="1"/>
</dbReference>
<keyword evidence="7" id="KW-0175">Coiled coil</keyword>
<dbReference type="InterPro" id="IPR002303">
    <property type="entry name" value="Valyl-tRNA_ligase"/>
</dbReference>
<dbReference type="SUPFAM" id="SSF50677">
    <property type="entry name" value="ValRS/IleRS/LeuRS editing domain"/>
    <property type="match status" value="1"/>
</dbReference>
<dbReference type="Proteomes" id="UP000594892">
    <property type="component" value="Chromosome 2"/>
</dbReference>
<dbReference type="Pfam" id="PF08264">
    <property type="entry name" value="Anticodon_1"/>
    <property type="match status" value="1"/>
</dbReference>
<dbReference type="NCBIfam" id="NF000540">
    <property type="entry name" value="alt_ValS"/>
    <property type="match status" value="1"/>
</dbReference>
<evidence type="ECO:0000256" key="8">
    <source>
        <dbReference type="ARBA" id="ARBA00023146"/>
    </source>
</evidence>
<dbReference type="NCBIfam" id="NF009687">
    <property type="entry name" value="PRK13208.1"/>
    <property type="match status" value="1"/>
</dbReference>